<organism evidence="1">
    <name type="scientific">marine sediment metagenome</name>
    <dbReference type="NCBI Taxonomy" id="412755"/>
    <lineage>
        <taxon>unclassified sequences</taxon>
        <taxon>metagenomes</taxon>
        <taxon>ecological metagenomes</taxon>
    </lineage>
</organism>
<protein>
    <submittedName>
        <fullName evidence="1">Uncharacterized protein</fullName>
    </submittedName>
</protein>
<proteinExistence type="predicted"/>
<accession>A0A0F9CCJ2</accession>
<dbReference type="AlphaFoldDB" id="A0A0F9CCJ2"/>
<reference evidence="1" key="1">
    <citation type="journal article" date="2015" name="Nature">
        <title>Complex archaea that bridge the gap between prokaryotes and eukaryotes.</title>
        <authorList>
            <person name="Spang A."/>
            <person name="Saw J.H."/>
            <person name="Jorgensen S.L."/>
            <person name="Zaremba-Niedzwiedzka K."/>
            <person name="Martijn J."/>
            <person name="Lind A.E."/>
            <person name="van Eijk R."/>
            <person name="Schleper C."/>
            <person name="Guy L."/>
            <person name="Ettema T.J."/>
        </authorList>
    </citation>
    <scope>NUCLEOTIDE SEQUENCE</scope>
</reference>
<sequence length="39" mass="4532">KSLNDSYRRDFAADLIELCDQIVPKKSENSDQAKGYYHL</sequence>
<name>A0A0F9CCJ2_9ZZZZ</name>
<feature type="non-terminal residue" evidence="1">
    <location>
        <position position="1"/>
    </location>
</feature>
<gene>
    <name evidence="1" type="ORF">LCGC14_2338720</name>
</gene>
<evidence type="ECO:0000313" key="1">
    <source>
        <dbReference type="EMBL" id="KKL47123.1"/>
    </source>
</evidence>
<dbReference type="EMBL" id="LAZR01033784">
    <property type="protein sequence ID" value="KKL47123.1"/>
    <property type="molecule type" value="Genomic_DNA"/>
</dbReference>
<comment type="caution">
    <text evidence="1">The sequence shown here is derived from an EMBL/GenBank/DDBJ whole genome shotgun (WGS) entry which is preliminary data.</text>
</comment>